<evidence type="ECO:0000313" key="2">
    <source>
        <dbReference type="Proteomes" id="UP000271554"/>
    </source>
</evidence>
<name>A0A387HPX1_9ACTN</name>
<sequence length="99" mass="11184">MGSMEEIDPLKNPNRSNDDEELCRVCGYAAGPFFEGTWPSSAICSCCGWDPQTQPAGLDATRELRGYWIGHGAQWHSPKEQPGNWDLYAQIQDIPELWR</sequence>
<dbReference type="AlphaFoldDB" id="A0A387HPX1"/>
<gene>
    <name evidence="1" type="ORF">DWB77_07257</name>
</gene>
<protein>
    <submittedName>
        <fullName evidence="1">Uncharacterized protein</fullName>
    </submittedName>
</protein>
<reference evidence="1 2" key="1">
    <citation type="submission" date="2018-10" db="EMBL/GenBank/DDBJ databases">
        <title>Relationship between Morphology and Antimicrobial Activity in Streptomyces.</title>
        <authorList>
            <person name="Kang H.J."/>
            <person name="Kim S.B."/>
        </authorList>
    </citation>
    <scope>NUCLEOTIDE SEQUENCE [LARGE SCALE GENOMIC DNA]</scope>
    <source>
        <strain evidence="1 2">BH38</strain>
    </source>
</reference>
<proteinExistence type="predicted"/>
<dbReference type="KEGG" id="shun:DWB77_07257"/>
<dbReference type="EMBL" id="CP032698">
    <property type="protein sequence ID" value="AYG85041.1"/>
    <property type="molecule type" value="Genomic_DNA"/>
</dbReference>
<organism evidence="1 2">
    <name type="scientific">Streptomyces hundungensis</name>
    <dbReference type="NCBI Taxonomy" id="1077946"/>
    <lineage>
        <taxon>Bacteria</taxon>
        <taxon>Bacillati</taxon>
        <taxon>Actinomycetota</taxon>
        <taxon>Actinomycetes</taxon>
        <taxon>Kitasatosporales</taxon>
        <taxon>Streptomycetaceae</taxon>
        <taxon>Streptomyces</taxon>
    </lineage>
</organism>
<evidence type="ECO:0000313" key="1">
    <source>
        <dbReference type="EMBL" id="AYG85041.1"/>
    </source>
</evidence>
<dbReference type="Proteomes" id="UP000271554">
    <property type="component" value="Chromosome"/>
</dbReference>
<keyword evidence="2" id="KW-1185">Reference proteome</keyword>
<accession>A0A387HPX1</accession>